<comment type="caution">
    <text evidence="1">The sequence shown here is derived from an EMBL/GenBank/DDBJ whole genome shotgun (WGS) entry which is preliminary data.</text>
</comment>
<evidence type="ECO:0000313" key="2">
    <source>
        <dbReference type="Proteomes" id="UP000489600"/>
    </source>
</evidence>
<evidence type="ECO:0000313" key="1">
    <source>
        <dbReference type="EMBL" id="VVB11792.1"/>
    </source>
</evidence>
<keyword evidence="2" id="KW-1185">Reference proteome</keyword>
<dbReference type="Proteomes" id="UP000489600">
    <property type="component" value="Unassembled WGS sequence"/>
</dbReference>
<accession>A0A565CDZ6</accession>
<dbReference type="AlphaFoldDB" id="A0A565CDZ6"/>
<reference evidence="1" key="1">
    <citation type="submission" date="2019-07" db="EMBL/GenBank/DDBJ databases">
        <authorList>
            <person name="Dittberner H."/>
        </authorList>
    </citation>
    <scope>NUCLEOTIDE SEQUENCE [LARGE SCALE GENOMIC DNA]</scope>
</reference>
<gene>
    <name evidence="1" type="ORF">ANE_LOCUS22236</name>
</gene>
<organism evidence="1 2">
    <name type="scientific">Arabis nemorensis</name>
    <dbReference type="NCBI Taxonomy" id="586526"/>
    <lineage>
        <taxon>Eukaryota</taxon>
        <taxon>Viridiplantae</taxon>
        <taxon>Streptophyta</taxon>
        <taxon>Embryophyta</taxon>
        <taxon>Tracheophyta</taxon>
        <taxon>Spermatophyta</taxon>
        <taxon>Magnoliopsida</taxon>
        <taxon>eudicotyledons</taxon>
        <taxon>Gunneridae</taxon>
        <taxon>Pentapetalae</taxon>
        <taxon>rosids</taxon>
        <taxon>malvids</taxon>
        <taxon>Brassicales</taxon>
        <taxon>Brassicaceae</taxon>
        <taxon>Arabideae</taxon>
        <taxon>Arabis</taxon>
    </lineage>
</organism>
<dbReference type="EMBL" id="CABITT030000007">
    <property type="protein sequence ID" value="VVB11792.1"/>
    <property type="molecule type" value="Genomic_DNA"/>
</dbReference>
<proteinExistence type="predicted"/>
<name>A0A565CDZ6_9BRAS</name>
<sequence length="89" mass="10520">MKCAASIDLVRSSKRFSFLIMDQDTSSKKVHQFFVAMETAFRVHPLKDKFNFSLEKLFIRTFPPSSLAEDETFQLIVDRMQMRRTFFDS</sequence>
<protein>
    <submittedName>
        <fullName evidence="1">Uncharacterized protein</fullName>
    </submittedName>
</protein>